<gene>
    <name evidence="4" type="ORF">SAMN04488041_102177</name>
</gene>
<organism evidence="4 5">
    <name type="scientific">Sulfitobacter pontiacus</name>
    <dbReference type="NCBI Taxonomy" id="60137"/>
    <lineage>
        <taxon>Bacteria</taxon>
        <taxon>Pseudomonadati</taxon>
        <taxon>Pseudomonadota</taxon>
        <taxon>Alphaproteobacteria</taxon>
        <taxon>Rhodobacterales</taxon>
        <taxon>Roseobacteraceae</taxon>
        <taxon>Sulfitobacter</taxon>
    </lineage>
</organism>
<dbReference type="InterPro" id="IPR029033">
    <property type="entry name" value="His_PPase_superfam"/>
</dbReference>
<dbReference type="Proteomes" id="UP000183076">
    <property type="component" value="Unassembled WGS sequence"/>
</dbReference>
<feature type="active site" description="Proton donor/acceptor" evidence="2">
    <location>
        <position position="86"/>
    </location>
</feature>
<dbReference type="InterPro" id="IPR001345">
    <property type="entry name" value="PG/BPGM_mutase_AS"/>
</dbReference>
<keyword evidence="1" id="KW-0378">Hydrolase</keyword>
<dbReference type="Pfam" id="PF00300">
    <property type="entry name" value="His_Phos_1"/>
    <property type="match status" value="1"/>
</dbReference>
<dbReference type="GO" id="GO:0004331">
    <property type="term" value="F:fructose-2,6-bisphosphate 2-phosphatase activity"/>
    <property type="evidence" value="ECO:0007669"/>
    <property type="project" value="TreeGrafter"/>
</dbReference>
<proteinExistence type="predicted"/>
<sequence>MRVAALPPSDFCLIRHGETTANAQSIIAGVTDVALTARGRDQARALARRRWPQPVTLFASPAARARETCKLAFPQRGFTVISALRERDWGAFEGQPLSQQPIREDTPDGGESWPAMLDRVAGAIHAACAATPAGHLPVLVCHSGIIRAARVLWTPHDAGTRPPNAIPILFQRSGTLLEEKEL</sequence>
<dbReference type="InterPro" id="IPR051695">
    <property type="entry name" value="Phosphoglycerate_Mutase"/>
</dbReference>
<dbReference type="STRING" id="60137.SAMN04488041_102177"/>
<dbReference type="PROSITE" id="PS00175">
    <property type="entry name" value="PG_MUTASE"/>
    <property type="match status" value="1"/>
</dbReference>
<dbReference type="RefSeq" id="WP_074634905.1">
    <property type="nucleotide sequence ID" value="NZ_CP160849.1"/>
</dbReference>
<dbReference type="AlphaFoldDB" id="A0A1H2THZ6"/>
<dbReference type="GeneID" id="94022102"/>
<protein>
    <submittedName>
        <fullName evidence="4">Probable phosphoglycerate mutase</fullName>
    </submittedName>
</protein>
<evidence type="ECO:0000256" key="3">
    <source>
        <dbReference type="PIRSR" id="PIRSR613078-2"/>
    </source>
</evidence>
<accession>A0A1H2THZ6</accession>
<name>A0A1H2THZ6_9RHOB</name>
<dbReference type="GO" id="GO:0005829">
    <property type="term" value="C:cytosol"/>
    <property type="evidence" value="ECO:0007669"/>
    <property type="project" value="TreeGrafter"/>
</dbReference>
<evidence type="ECO:0000313" key="5">
    <source>
        <dbReference type="Proteomes" id="UP000183076"/>
    </source>
</evidence>
<dbReference type="CDD" id="cd07067">
    <property type="entry name" value="HP_PGM_like"/>
    <property type="match status" value="1"/>
</dbReference>
<evidence type="ECO:0000313" key="4">
    <source>
        <dbReference type="EMBL" id="SDW43502.1"/>
    </source>
</evidence>
<dbReference type="EMBL" id="FNNB01000002">
    <property type="protein sequence ID" value="SDW43502.1"/>
    <property type="molecule type" value="Genomic_DNA"/>
</dbReference>
<dbReference type="PANTHER" id="PTHR46517">
    <property type="entry name" value="FRUCTOSE-2,6-BISPHOSPHATASE TIGAR"/>
    <property type="match status" value="1"/>
</dbReference>
<reference evidence="5" key="1">
    <citation type="submission" date="2016-10" db="EMBL/GenBank/DDBJ databases">
        <authorList>
            <person name="Varghese N."/>
            <person name="Submissions S."/>
        </authorList>
    </citation>
    <scope>NUCLEOTIDE SEQUENCE [LARGE SCALE GENOMIC DNA]</scope>
    <source>
        <strain evidence="5">DSM 10014</strain>
    </source>
</reference>
<feature type="binding site" evidence="3">
    <location>
        <begin position="15"/>
        <end position="22"/>
    </location>
    <ligand>
        <name>substrate</name>
    </ligand>
</feature>
<evidence type="ECO:0000256" key="1">
    <source>
        <dbReference type="ARBA" id="ARBA00022801"/>
    </source>
</evidence>
<dbReference type="Gene3D" id="3.40.50.1240">
    <property type="entry name" value="Phosphoglycerate mutase-like"/>
    <property type="match status" value="1"/>
</dbReference>
<dbReference type="InterPro" id="IPR013078">
    <property type="entry name" value="His_Pase_superF_clade-1"/>
</dbReference>
<dbReference type="GO" id="GO:0045820">
    <property type="term" value="P:negative regulation of glycolytic process"/>
    <property type="evidence" value="ECO:0007669"/>
    <property type="project" value="TreeGrafter"/>
</dbReference>
<dbReference type="SMART" id="SM00855">
    <property type="entry name" value="PGAM"/>
    <property type="match status" value="1"/>
</dbReference>
<dbReference type="GO" id="GO:0043456">
    <property type="term" value="P:regulation of pentose-phosphate shunt"/>
    <property type="evidence" value="ECO:0007669"/>
    <property type="project" value="TreeGrafter"/>
</dbReference>
<feature type="active site" description="Tele-phosphohistidine intermediate" evidence="2">
    <location>
        <position position="16"/>
    </location>
</feature>
<evidence type="ECO:0000256" key="2">
    <source>
        <dbReference type="PIRSR" id="PIRSR613078-1"/>
    </source>
</evidence>
<feature type="binding site" evidence="3">
    <location>
        <position position="64"/>
    </location>
    <ligand>
        <name>substrate</name>
    </ligand>
</feature>
<dbReference type="SUPFAM" id="SSF53254">
    <property type="entry name" value="Phosphoglycerate mutase-like"/>
    <property type="match status" value="1"/>
</dbReference>
<dbReference type="PANTHER" id="PTHR46517:SF1">
    <property type="entry name" value="FRUCTOSE-2,6-BISPHOSPHATASE TIGAR"/>
    <property type="match status" value="1"/>
</dbReference>